<protein>
    <submittedName>
        <fullName evidence="1">Uncharacterized protein</fullName>
    </submittedName>
</protein>
<gene>
    <name evidence="1" type="ORF">GCM10007857_43940</name>
</gene>
<reference evidence="2" key="1">
    <citation type="journal article" date="2019" name="Int. J. Syst. Evol. Microbiol.">
        <title>The Global Catalogue of Microorganisms (GCM) 10K type strain sequencing project: providing services to taxonomists for standard genome sequencing and annotation.</title>
        <authorList>
            <consortium name="The Broad Institute Genomics Platform"/>
            <consortium name="The Broad Institute Genome Sequencing Center for Infectious Disease"/>
            <person name="Wu L."/>
            <person name="Ma J."/>
        </authorList>
    </citation>
    <scope>NUCLEOTIDE SEQUENCE [LARGE SCALE GENOMIC DNA]</scope>
    <source>
        <strain evidence="2">NBRC 102520</strain>
    </source>
</reference>
<dbReference type="EMBL" id="BSOW01000015">
    <property type="protein sequence ID" value="GLR87683.1"/>
    <property type="molecule type" value="Genomic_DNA"/>
</dbReference>
<dbReference type="Proteomes" id="UP001156905">
    <property type="component" value="Unassembled WGS sequence"/>
</dbReference>
<organism evidence="1 2">
    <name type="scientific">Bradyrhizobium iriomotense</name>
    <dbReference type="NCBI Taxonomy" id="441950"/>
    <lineage>
        <taxon>Bacteria</taxon>
        <taxon>Pseudomonadati</taxon>
        <taxon>Pseudomonadota</taxon>
        <taxon>Alphaproteobacteria</taxon>
        <taxon>Hyphomicrobiales</taxon>
        <taxon>Nitrobacteraceae</taxon>
        <taxon>Bradyrhizobium</taxon>
    </lineage>
</organism>
<keyword evidence="2" id="KW-1185">Reference proteome</keyword>
<name>A0ABQ6B649_9BRAD</name>
<evidence type="ECO:0000313" key="1">
    <source>
        <dbReference type="EMBL" id="GLR87683.1"/>
    </source>
</evidence>
<evidence type="ECO:0000313" key="2">
    <source>
        <dbReference type="Proteomes" id="UP001156905"/>
    </source>
</evidence>
<sequence length="77" mass="8909">MMNEKIGPVEWDGNRLVGWITLKGTRIKVVADRHTIHRHAPGFDDALTWEIKRHGSEIFEKLMPYFLAAYSTKDISI</sequence>
<proteinExistence type="predicted"/>
<accession>A0ABQ6B649</accession>
<comment type="caution">
    <text evidence="1">The sequence shown here is derived from an EMBL/GenBank/DDBJ whole genome shotgun (WGS) entry which is preliminary data.</text>
</comment>